<dbReference type="SMART" id="SM00175">
    <property type="entry name" value="RAB"/>
    <property type="match status" value="1"/>
</dbReference>
<dbReference type="NCBIfam" id="TIGR00231">
    <property type="entry name" value="small_GTP"/>
    <property type="match status" value="1"/>
</dbReference>
<dbReference type="GO" id="GO:0003924">
    <property type="term" value="F:GTPase activity"/>
    <property type="evidence" value="ECO:0007669"/>
    <property type="project" value="InterPro"/>
</dbReference>
<dbReference type="InterPro" id="IPR027417">
    <property type="entry name" value="P-loop_NTPase"/>
</dbReference>
<dbReference type="FunFam" id="3.40.50.300:FF:001447">
    <property type="entry name" value="Ras-related protein Rab-1B"/>
    <property type="match status" value="1"/>
</dbReference>
<dbReference type="PRINTS" id="PR00449">
    <property type="entry name" value="RASTRNSFRMNG"/>
</dbReference>
<dbReference type="PROSITE" id="PS51419">
    <property type="entry name" value="RAB"/>
    <property type="match status" value="1"/>
</dbReference>
<organism evidence="2 3">
    <name type="scientific">Clonorchis sinensis</name>
    <name type="common">Chinese liver fluke</name>
    <dbReference type="NCBI Taxonomy" id="79923"/>
    <lineage>
        <taxon>Eukaryota</taxon>
        <taxon>Metazoa</taxon>
        <taxon>Spiralia</taxon>
        <taxon>Lophotrochozoa</taxon>
        <taxon>Platyhelminthes</taxon>
        <taxon>Trematoda</taxon>
        <taxon>Digenea</taxon>
        <taxon>Opisthorchiida</taxon>
        <taxon>Opisthorchiata</taxon>
        <taxon>Opisthorchiidae</taxon>
        <taxon>Clonorchis</taxon>
    </lineage>
</organism>
<dbReference type="Proteomes" id="UP000008909">
    <property type="component" value="Unassembled WGS sequence"/>
</dbReference>
<evidence type="ECO:0000313" key="3">
    <source>
        <dbReference type="Proteomes" id="UP000008909"/>
    </source>
</evidence>
<dbReference type="PANTHER" id="PTHR47979">
    <property type="entry name" value="DRAB11-RELATED"/>
    <property type="match status" value="1"/>
</dbReference>
<proteinExistence type="inferred from homology"/>
<dbReference type="InterPro" id="IPR050209">
    <property type="entry name" value="Rab_GTPases_membrane_traffic"/>
</dbReference>
<name>G7YUV4_CLOSI</name>
<dbReference type="SMART" id="SM00174">
    <property type="entry name" value="RHO"/>
    <property type="match status" value="1"/>
</dbReference>
<dbReference type="GO" id="GO:0005525">
    <property type="term" value="F:GTP binding"/>
    <property type="evidence" value="ECO:0007669"/>
    <property type="project" value="InterPro"/>
</dbReference>
<reference evidence="2" key="1">
    <citation type="journal article" date="2011" name="Genome Biol.">
        <title>The draft genome of the carcinogenic human liver fluke Clonorchis sinensis.</title>
        <authorList>
            <person name="Wang X."/>
            <person name="Chen W."/>
            <person name="Huang Y."/>
            <person name="Sun J."/>
            <person name="Men J."/>
            <person name="Liu H."/>
            <person name="Luo F."/>
            <person name="Guo L."/>
            <person name="Lv X."/>
            <person name="Deng C."/>
            <person name="Zhou C."/>
            <person name="Fan Y."/>
            <person name="Li X."/>
            <person name="Huang L."/>
            <person name="Hu Y."/>
            <person name="Liang C."/>
            <person name="Hu X."/>
            <person name="Xu J."/>
            <person name="Yu X."/>
        </authorList>
    </citation>
    <scope>NUCLEOTIDE SEQUENCE [LARGE SCALE GENOMIC DNA]</scope>
    <source>
        <strain evidence="2">Henan</strain>
    </source>
</reference>
<dbReference type="SMART" id="SM00173">
    <property type="entry name" value="RAS"/>
    <property type="match status" value="1"/>
</dbReference>
<comment type="similarity">
    <text evidence="1">Belongs to the small GTPase superfamily. Rab family.</text>
</comment>
<evidence type="ECO:0000313" key="2">
    <source>
        <dbReference type="EMBL" id="GAA56734.1"/>
    </source>
</evidence>
<accession>G7YUV4</accession>
<sequence>MESSVHVGHKQIKVRVSVDPYRQSVNAYRSADVHKFGYTRHTTLKYDVFRSSVIQQSPVFLTVVLAPSEYQPGFRYITNLGSFSTTLLNNLGSRLIVKSSHFSNVEAILSRTIWFQIRMRDFQLQLNPSPRDLHGTIIGHAKRCLVDESFPVNLPEYYRKRPTGLSQALRFGSYIPRLRGKNFFLGLIFARLHKSVNDRHSAVSRLSNKSWLYGSEASALNTDVMLSVMMMMCLHLGFDGRTPNSCGDFVLNIAVGDIIVQTQIWDVTEEEQYHSLPGIYFEGAHGALIVYDITKSETFENVTEWLSEIHRCTNNECVVLLTGNKCDLEENRTVLAGMAEEFARSVQVLFTETSARHGDNVETAFEKLISECYERKRSNGIQIGD</sequence>
<dbReference type="AlphaFoldDB" id="G7YUV4"/>
<gene>
    <name evidence="2" type="ORF">CLF_111428</name>
</gene>
<dbReference type="InterPro" id="IPR001806">
    <property type="entry name" value="Small_GTPase"/>
</dbReference>
<dbReference type="Gene3D" id="3.40.50.300">
    <property type="entry name" value="P-loop containing nucleotide triphosphate hydrolases"/>
    <property type="match status" value="1"/>
</dbReference>
<evidence type="ECO:0000256" key="1">
    <source>
        <dbReference type="ARBA" id="ARBA00006270"/>
    </source>
</evidence>
<dbReference type="EMBL" id="DF144357">
    <property type="protein sequence ID" value="GAA56734.1"/>
    <property type="molecule type" value="Genomic_DNA"/>
</dbReference>
<dbReference type="Pfam" id="PF00071">
    <property type="entry name" value="Ras"/>
    <property type="match status" value="1"/>
</dbReference>
<dbReference type="SUPFAM" id="SSF52540">
    <property type="entry name" value="P-loop containing nucleoside triphosphate hydrolases"/>
    <property type="match status" value="1"/>
</dbReference>
<keyword evidence="3" id="KW-1185">Reference proteome</keyword>
<reference key="2">
    <citation type="submission" date="2011-10" db="EMBL/GenBank/DDBJ databases">
        <title>The genome and transcriptome sequence of Clonorchis sinensis provide insights into the carcinogenic liver fluke.</title>
        <authorList>
            <person name="Wang X."/>
            <person name="Huang Y."/>
            <person name="Chen W."/>
            <person name="Liu H."/>
            <person name="Guo L."/>
            <person name="Chen Y."/>
            <person name="Luo F."/>
            <person name="Zhou W."/>
            <person name="Sun J."/>
            <person name="Mao Q."/>
            <person name="Liang P."/>
            <person name="Zhou C."/>
            <person name="Tian Y."/>
            <person name="Men J."/>
            <person name="Lv X."/>
            <person name="Huang L."/>
            <person name="Zhou J."/>
            <person name="Hu Y."/>
            <person name="Li R."/>
            <person name="Zhang F."/>
            <person name="Lei H."/>
            <person name="Li X."/>
            <person name="Hu X."/>
            <person name="Liang C."/>
            <person name="Xu J."/>
            <person name="Wu Z."/>
            <person name="Yu X."/>
        </authorList>
    </citation>
    <scope>NUCLEOTIDE SEQUENCE</scope>
    <source>
        <strain>Henan</strain>
    </source>
</reference>
<protein>
    <submittedName>
        <fullName evidence="2">GTP-binding protein YPTM1</fullName>
    </submittedName>
</protein>
<dbReference type="PROSITE" id="PS51421">
    <property type="entry name" value="RAS"/>
    <property type="match status" value="1"/>
</dbReference>
<dbReference type="InterPro" id="IPR005225">
    <property type="entry name" value="Small_GTP-bd"/>
</dbReference>